<feature type="domain" description="TadE-like" evidence="2">
    <location>
        <begin position="35"/>
        <end position="74"/>
    </location>
</feature>
<dbReference type="InterPro" id="IPR012495">
    <property type="entry name" value="TadE-like_dom"/>
</dbReference>
<dbReference type="EMBL" id="QHBU01000274">
    <property type="protein sequence ID" value="PZR77994.1"/>
    <property type="molecule type" value="Genomic_DNA"/>
</dbReference>
<comment type="caution">
    <text evidence="3">The sequence shown here is derived from an EMBL/GenBank/DDBJ whole genome shotgun (WGS) entry which is preliminary data.</text>
</comment>
<dbReference type="AlphaFoldDB" id="A0A2W6A2Y1"/>
<evidence type="ECO:0000256" key="1">
    <source>
        <dbReference type="SAM" id="Phobius"/>
    </source>
</evidence>
<evidence type="ECO:0000313" key="3">
    <source>
        <dbReference type="EMBL" id="PZR77994.1"/>
    </source>
</evidence>
<organism evidence="3 4">
    <name type="scientific">Candidatus Aeolococcus gillhamiae</name>
    <dbReference type="NCBI Taxonomy" id="3127015"/>
    <lineage>
        <taxon>Bacteria</taxon>
        <taxon>Bacillati</taxon>
        <taxon>Candidatus Dormiibacterota</taxon>
        <taxon>Candidatus Dormibacteria</taxon>
        <taxon>Candidatus Aeolococcales</taxon>
        <taxon>Candidatus Aeolococcaceae</taxon>
        <taxon>Candidatus Aeolococcus</taxon>
    </lineage>
</organism>
<dbReference type="Pfam" id="PF07811">
    <property type="entry name" value="TadE"/>
    <property type="match status" value="1"/>
</dbReference>
<accession>A0A2W6A2Y1</accession>
<protein>
    <recommendedName>
        <fullName evidence="2">TadE-like domain-containing protein</fullName>
    </recommendedName>
</protein>
<proteinExistence type="predicted"/>
<feature type="transmembrane region" description="Helical" evidence="1">
    <location>
        <begin position="39"/>
        <end position="63"/>
    </location>
</feature>
<keyword evidence="1" id="KW-1133">Transmembrane helix</keyword>
<dbReference type="Proteomes" id="UP000248724">
    <property type="component" value="Unassembled WGS sequence"/>
</dbReference>
<reference evidence="3 4" key="1">
    <citation type="journal article" date="2017" name="Nature">
        <title>Atmospheric trace gases support primary production in Antarctic desert surface soil.</title>
        <authorList>
            <person name="Ji M."/>
            <person name="Greening C."/>
            <person name="Vanwonterghem I."/>
            <person name="Carere C.R."/>
            <person name="Bay S.K."/>
            <person name="Steen J.A."/>
            <person name="Montgomery K."/>
            <person name="Lines T."/>
            <person name="Beardall J."/>
            <person name="van Dorst J."/>
            <person name="Snape I."/>
            <person name="Stott M.B."/>
            <person name="Hugenholtz P."/>
            <person name="Ferrari B.C."/>
        </authorList>
    </citation>
    <scope>NUCLEOTIDE SEQUENCE [LARGE SCALE GENOMIC DNA]</scope>
    <source>
        <strain evidence="3">RRmetagenome_bin12</strain>
    </source>
</reference>
<sequence>MPAAATVAARMMWPMRLARFRPALTSPTRRRRQRGQGMVEFAIVAPVFFFTIFAMIDGGFLLYSINAVDQATTVGSNAIAGLGKVSTADTTALARMAASPGLETTSLINVTRVDIEEIVTNATGDGFSTNSDGTPTIQTDCGGACVNVYLIGAGGAVTSSTVPWPPSDRNVYNGQSSFVGLKVYYSYKFLTGVAGTANLTTTKTFRLEPQNAPGT</sequence>
<gene>
    <name evidence="3" type="ORF">DLM65_14250</name>
</gene>
<name>A0A2W6A2Y1_9BACT</name>
<keyword evidence="1" id="KW-0812">Transmembrane</keyword>
<evidence type="ECO:0000259" key="2">
    <source>
        <dbReference type="Pfam" id="PF07811"/>
    </source>
</evidence>
<keyword evidence="1" id="KW-0472">Membrane</keyword>
<evidence type="ECO:0000313" key="4">
    <source>
        <dbReference type="Proteomes" id="UP000248724"/>
    </source>
</evidence>